<reference evidence="2 3" key="1">
    <citation type="submission" date="2017-11" db="EMBL/GenBank/DDBJ databases">
        <authorList>
            <person name="Seth-Smith MB H."/>
        </authorList>
    </citation>
    <scope>NUCLEOTIDE SEQUENCE [LARGE SCALE GENOMIC DNA]</scope>
    <source>
        <strain evidence="2">E</strain>
    </source>
</reference>
<gene>
    <name evidence="2" type="ORF">BSTAB16_0761</name>
</gene>
<dbReference type="InterPro" id="IPR015927">
    <property type="entry name" value="Peptidase_S24_S26A/B/C"/>
</dbReference>
<proteinExistence type="predicted"/>
<protein>
    <submittedName>
        <fullName evidence="2">Uncharacterized HTH-type transcriptional regulator CBU_1416,LexA repressor,repressor LexA,Helix-turn-helix</fullName>
    </submittedName>
</protein>
<dbReference type="Pfam" id="PF00717">
    <property type="entry name" value="Peptidase_S24"/>
    <property type="match status" value="1"/>
</dbReference>
<dbReference type="PANTHER" id="PTHR33516">
    <property type="entry name" value="LEXA REPRESSOR"/>
    <property type="match status" value="1"/>
</dbReference>
<evidence type="ECO:0000313" key="2">
    <source>
        <dbReference type="EMBL" id="VBB10654.1"/>
    </source>
</evidence>
<dbReference type="PROSITE" id="PS50943">
    <property type="entry name" value="HTH_CROC1"/>
    <property type="match status" value="1"/>
</dbReference>
<dbReference type="SUPFAM" id="SSF51306">
    <property type="entry name" value="LexA/Signal peptidase"/>
    <property type="match status" value="1"/>
</dbReference>
<dbReference type="PANTHER" id="PTHR33516:SF2">
    <property type="entry name" value="LEXA REPRESSOR-RELATED"/>
    <property type="match status" value="1"/>
</dbReference>
<dbReference type="Gene3D" id="1.10.260.40">
    <property type="entry name" value="lambda repressor-like DNA-binding domains"/>
    <property type="match status" value="1"/>
</dbReference>
<dbReference type="InterPro" id="IPR036286">
    <property type="entry name" value="LexA/Signal_pep-like_sf"/>
</dbReference>
<dbReference type="InterPro" id="IPR039418">
    <property type="entry name" value="LexA-like"/>
</dbReference>
<dbReference type="AlphaFoldDB" id="A0AAJ5N3A0"/>
<sequence length="337" mass="36882">MTGHAPLGRSLDGQHAFGRNTAGAAHLRNGLGCAAELAGQSRLAANKLCGALDGMRSHEWIPRLYLYNQESTTYNRNFQLIFAMLTTTAACTMSAMEQEDIGAKIAKAREEAGLSQSDLARELGISPQAVQKWESGGKPRPNRLSQIAAILGTSVRNLIRNTPYEEAFAVDLPIDEVALTEAKARAKAERRETRQIEKAAYVGKLPLISWVQAGDWSEIVDNFHPGDAEDWILCPFNHGPSAFILRVVGESMYDPSGPKSYAPGDYIAVDPSREAVNRSMVVVRLLDDEKATFKQLIVDPDGTKMLKALNPNWPKPFIEINGNAKIVGTVIGKWVPE</sequence>
<evidence type="ECO:0000313" key="3">
    <source>
        <dbReference type="Proteomes" id="UP000268684"/>
    </source>
</evidence>
<dbReference type="EMBL" id="LR025742">
    <property type="protein sequence ID" value="VBB10654.1"/>
    <property type="molecule type" value="Genomic_DNA"/>
</dbReference>
<dbReference type="SMART" id="SM00530">
    <property type="entry name" value="HTH_XRE"/>
    <property type="match status" value="1"/>
</dbReference>
<organism evidence="2 3">
    <name type="scientific">Burkholderia stabilis</name>
    <dbReference type="NCBI Taxonomy" id="95485"/>
    <lineage>
        <taxon>Bacteria</taxon>
        <taxon>Pseudomonadati</taxon>
        <taxon>Pseudomonadota</taxon>
        <taxon>Betaproteobacteria</taxon>
        <taxon>Burkholderiales</taxon>
        <taxon>Burkholderiaceae</taxon>
        <taxon>Burkholderia</taxon>
        <taxon>Burkholderia cepacia complex</taxon>
    </lineage>
</organism>
<dbReference type="Proteomes" id="UP000268684">
    <property type="component" value="Chromosome I"/>
</dbReference>
<dbReference type="CDD" id="cd06529">
    <property type="entry name" value="S24_LexA-like"/>
    <property type="match status" value="1"/>
</dbReference>
<dbReference type="InterPro" id="IPR010982">
    <property type="entry name" value="Lambda_DNA-bd_dom_sf"/>
</dbReference>
<dbReference type="InterPro" id="IPR001387">
    <property type="entry name" value="Cro/C1-type_HTH"/>
</dbReference>
<dbReference type="SUPFAM" id="SSF47413">
    <property type="entry name" value="lambda repressor-like DNA-binding domains"/>
    <property type="match status" value="1"/>
</dbReference>
<accession>A0AAJ5N3A0</accession>
<name>A0AAJ5N3A0_9BURK</name>
<feature type="domain" description="HTH cro/C1-type" evidence="1">
    <location>
        <begin position="105"/>
        <end position="158"/>
    </location>
</feature>
<dbReference type="InterPro" id="IPR050077">
    <property type="entry name" value="LexA_repressor"/>
</dbReference>
<keyword evidence="3" id="KW-1185">Reference proteome</keyword>
<dbReference type="CDD" id="cd00093">
    <property type="entry name" value="HTH_XRE"/>
    <property type="match status" value="1"/>
</dbReference>
<dbReference type="Gene3D" id="2.10.109.10">
    <property type="entry name" value="Umud Fragment, subunit A"/>
    <property type="match status" value="1"/>
</dbReference>
<evidence type="ECO:0000259" key="1">
    <source>
        <dbReference type="PROSITE" id="PS50943"/>
    </source>
</evidence>
<dbReference type="Pfam" id="PF01381">
    <property type="entry name" value="HTH_3"/>
    <property type="match status" value="1"/>
</dbReference>
<dbReference type="GO" id="GO:0003677">
    <property type="term" value="F:DNA binding"/>
    <property type="evidence" value="ECO:0007669"/>
    <property type="project" value="InterPro"/>
</dbReference>